<keyword evidence="5" id="KW-1185">Reference proteome</keyword>
<name>A0A8A4TT05_SULCO</name>
<dbReference type="InterPro" id="IPR028983">
    <property type="entry name" value="PA2201-like_C"/>
</dbReference>
<dbReference type="Proteomes" id="UP000663929">
    <property type="component" value="Chromosome"/>
</dbReference>
<dbReference type="Pfam" id="PF08928">
    <property type="entry name" value="PoNi_N"/>
    <property type="match status" value="1"/>
</dbReference>
<feature type="domain" description="PoNi C-terminal" evidence="3">
    <location>
        <begin position="138"/>
        <end position="243"/>
    </location>
</feature>
<protein>
    <submittedName>
        <fullName evidence="4">DUF1911 domain-containing protein</fullName>
    </submittedName>
</protein>
<dbReference type="Pfam" id="PF08929">
    <property type="entry name" value="PoNi_C"/>
    <property type="match status" value="1"/>
</dbReference>
<proteinExistence type="predicted"/>
<dbReference type="RefSeq" id="WP_237382403.1">
    <property type="nucleotide sequence ID" value="NZ_CP071793.1"/>
</dbReference>
<evidence type="ECO:0000259" key="3">
    <source>
        <dbReference type="Pfam" id="PF08929"/>
    </source>
</evidence>
<feature type="domain" description="PoNi N-terminal" evidence="2">
    <location>
        <begin position="47"/>
        <end position="123"/>
    </location>
</feature>
<dbReference type="InterPro" id="IPR015024">
    <property type="entry name" value="PoNi_N"/>
</dbReference>
<sequence>MEKVKRAFFGSEEYFDRDVARRKKALVEYARALADAREQGGNQALYLYEIFVRQFQRTVSHYSRGDDLEVVRQHFAETLQTLCEYRREKNFKPLDLMDLEQYHYALEVLALCLLFDAPRNWFEAVVVIVEAGRAQDQEDYLIDFLISCWDAEREPSGTCLHPDPFQWLRKAIEADHDEDRLLHLLQFLQVYRHDTASLPWSESHMTDDGAFFGFWSFTLAAVVREMGISDEAFAANMLYPEDMVAREKVAPGKPEKVEVPPVEIPEPKTDSLPDSLAI</sequence>
<dbReference type="Gene3D" id="1.10.3920.10">
    <property type="entry name" value="PA2201 C-terminal domain-like"/>
    <property type="match status" value="1"/>
</dbReference>
<reference evidence="4" key="1">
    <citation type="submission" date="2021-03" db="EMBL/GenBank/DDBJ databases">
        <title>Acanthopleuribacteraceae sp. M133.</title>
        <authorList>
            <person name="Wang G."/>
        </authorList>
    </citation>
    <scope>NUCLEOTIDE SEQUENCE</scope>
    <source>
        <strain evidence="4">M133</strain>
    </source>
</reference>
<organism evidence="4 5">
    <name type="scientific">Sulfidibacter corallicola</name>
    <dbReference type="NCBI Taxonomy" id="2818388"/>
    <lineage>
        <taxon>Bacteria</taxon>
        <taxon>Pseudomonadati</taxon>
        <taxon>Acidobacteriota</taxon>
        <taxon>Holophagae</taxon>
        <taxon>Acanthopleuribacterales</taxon>
        <taxon>Acanthopleuribacteraceae</taxon>
        <taxon>Sulfidibacter</taxon>
    </lineage>
</organism>
<dbReference type="SUPFAM" id="SSF140731">
    <property type="entry name" value="PA2201 C-terminal domain-like"/>
    <property type="match status" value="1"/>
</dbReference>
<evidence type="ECO:0000256" key="1">
    <source>
        <dbReference type="SAM" id="MobiDB-lite"/>
    </source>
</evidence>
<dbReference type="EMBL" id="CP071793">
    <property type="protein sequence ID" value="QTD52294.1"/>
    <property type="molecule type" value="Genomic_DNA"/>
</dbReference>
<gene>
    <name evidence="4" type="ORF">J3U87_07450</name>
</gene>
<evidence type="ECO:0000313" key="5">
    <source>
        <dbReference type="Proteomes" id="UP000663929"/>
    </source>
</evidence>
<accession>A0A8A4TT05</accession>
<dbReference type="KEGG" id="scor:J3U87_07450"/>
<feature type="region of interest" description="Disordered" evidence="1">
    <location>
        <begin position="250"/>
        <end position="278"/>
    </location>
</feature>
<evidence type="ECO:0000313" key="4">
    <source>
        <dbReference type="EMBL" id="QTD52294.1"/>
    </source>
</evidence>
<dbReference type="AlphaFoldDB" id="A0A8A4TT05"/>
<evidence type="ECO:0000259" key="2">
    <source>
        <dbReference type="Pfam" id="PF08928"/>
    </source>
</evidence>
<dbReference type="InterPro" id="IPR015025">
    <property type="entry name" value="PoNi_C"/>
</dbReference>